<sequence length="242" mass="27909">MLALYDDAIIKISEKLRDKEKIYLSMTSKQLDDMKFKMIYTEFVSISTIRLLPYFDNFENIDMCSCDIYRYPKSVKYIYLSTDRSDIPSSVTHLMFGYSFDQSIRDCIPSSVTHLSFSFYFDQPIKIRIPSSVTHLRFGYCFNHSIKDIIPSSVTHLLLGATFNQSIKGSISSSITHLTFDAGFNKSIEDYIPSSVTHLTFRFGFYQPIKGIARSIKKIVLHNGYNLDIDKDILSHAVVEKY</sequence>
<dbReference type="PANTHER" id="PTHR32134">
    <property type="entry name" value="FNIP REPEAT-CONTAINING PROTEIN"/>
    <property type="match status" value="1"/>
</dbReference>
<dbReference type="Gene3D" id="3.80.10.10">
    <property type="entry name" value="Ribonuclease Inhibitor"/>
    <property type="match status" value="1"/>
</dbReference>
<dbReference type="InterPro" id="IPR051251">
    <property type="entry name" value="STK_FNIP-Repeat"/>
</dbReference>
<proteinExistence type="predicted"/>
<dbReference type="Pfam" id="PF05725">
    <property type="entry name" value="FNIP"/>
    <property type="match status" value="3"/>
</dbReference>
<protein>
    <submittedName>
        <fullName evidence="1">Uncharacterized protein</fullName>
    </submittedName>
</protein>
<accession>A0A6C0CB88</accession>
<dbReference type="SUPFAM" id="SSF52058">
    <property type="entry name" value="L domain-like"/>
    <property type="match status" value="1"/>
</dbReference>
<organism evidence="1">
    <name type="scientific">viral metagenome</name>
    <dbReference type="NCBI Taxonomy" id="1070528"/>
    <lineage>
        <taxon>unclassified sequences</taxon>
        <taxon>metagenomes</taxon>
        <taxon>organismal metagenomes</taxon>
    </lineage>
</organism>
<dbReference type="InterPro" id="IPR032675">
    <property type="entry name" value="LRR_dom_sf"/>
</dbReference>
<dbReference type="AlphaFoldDB" id="A0A6C0CB88"/>
<dbReference type="EMBL" id="MN739370">
    <property type="protein sequence ID" value="QHT01382.1"/>
    <property type="molecule type" value="Genomic_DNA"/>
</dbReference>
<reference evidence="1" key="1">
    <citation type="journal article" date="2020" name="Nature">
        <title>Giant virus diversity and host interactions through global metagenomics.</title>
        <authorList>
            <person name="Schulz F."/>
            <person name="Roux S."/>
            <person name="Paez-Espino D."/>
            <person name="Jungbluth S."/>
            <person name="Walsh D.A."/>
            <person name="Denef V.J."/>
            <person name="McMahon K.D."/>
            <person name="Konstantinidis K.T."/>
            <person name="Eloe-Fadrosh E.A."/>
            <person name="Kyrpides N.C."/>
            <person name="Woyke T."/>
        </authorList>
    </citation>
    <scope>NUCLEOTIDE SEQUENCE</scope>
    <source>
        <strain evidence="1">GVMAG-M-3300020192-26</strain>
    </source>
</reference>
<name>A0A6C0CB88_9ZZZZ</name>
<evidence type="ECO:0000313" key="1">
    <source>
        <dbReference type="EMBL" id="QHT01382.1"/>
    </source>
</evidence>
<dbReference type="PANTHER" id="PTHR32134:SF92">
    <property type="entry name" value="FNIP REPEAT-CONTAINING PROTEIN"/>
    <property type="match status" value="1"/>
</dbReference>
<dbReference type="InterPro" id="IPR008615">
    <property type="entry name" value="FNIP"/>
</dbReference>